<evidence type="ECO:0000259" key="1">
    <source>
        <dbReference type="Pfam" id="PF13649"/>
    </source>
</evidence>
<dbReference type="CDD" id="cd02440">
    <property type="entry name" value="AdoMet_MTases"/>
    <property type="match status" value="1"/>
</dbReference>
<gene>
    <name evidence="2" type="ORF">LCGC14_3028130</name>
</gene>
<evidence type="ECO:0000313" key="2">
    <source>
        <dbReference type="EMBL" id="KKK60062.1"/>
    </source>
</evidence>
<dbReference type="Gene3D" id="3.40.50.150">
    <property type="entry name" value="Vaccinia Virus protein VP39"/>
    <property type="match status" value="1"/>
</dbReference>
<name>A0A0F8WT24_9ZZZZ</name>
<dbReference type="AlphaFoldDB" id="A0A0F8WT24"/>
<dbReference type="EMBL" id="LAZR01063158">
    <property type="protein sequence ID" value="KKK60062.1"/>
    <property type="molecule type" value="Genomic_DNA"/>
</dbReference>
<organism evidence="2">
    <name type="scientific">marine sediment metagenome</name>
    <dbReference type="NCBI Taxonomy" id="412755"/>
    <lineage>
        <taxon>unclassified sequences</taxon>
        <taxon>metagenomes</taxon>
        <taxon>ecological metagenomes</taxon>
    </lineage>
</organism>
<comment type="caution">
    <text evidence="2">The sequence shown here is derived from an EMBL/GenBank/DDBJ whole genome shotgun (WGS) entry which is preliminary data.</text>
</comment>
<feature type="non-terminal residue" evidence="2">
    <location>
        <position position="230"/>
    </location>
</feature>
<dbReference type="SUPFAM" id="SSF53335">
    <property type="entry name" value="S-adenosyl-L-methionine-dependent methyltransferases"/>
    <property type="match status" value="1"/>
</dbReference>
<reference evidence="2" key="1">
    <citation type="journal article" date="2015" name="Nature">
        <title>Complex archaea that bridge the gap between prokaryotes and eukaryotes.</title>
        <authorList>
            <person name="Spang A."/>
            <person name="Saw J.H."/>
            <person name="Jorgensen S.L."/>
            <person name="Zaremba-Niedzwiedzka K."/>
            <person name="Martijn J."/>
            <person name="Lind A.E."/>
            <person name="van Eijk R."/>
            <person name="Schleper C."/>
            <person name="Guy L."/>
            <person name="Ettema T.J."/>
        </authorList>
    </citation>
    <scope>NUCLEOTIDE SEQUENCE</scope>
</reference>
<protein>
    <recommendedName>
        <fullName evidence="1">Methyltransferase domain-containing protein</fullName>
    </recommendedName>
</protein>
<feature type="domain" description="Methyltransferase" evidence="1">
    <location>
        <begin position="54"/>
        <end position="149"/>
    </location>
</feature>
<sequence>MSGYPGKSPATDARVSDDGVVWQDLESGGYTADLSVWERLADDAIPDDEHRARVLELGAGTGRVTLALAERGHRVTAIDNDPQLIDALGWRAGERGLPVSRAVADLRSFELGSRFDLAIAPMQVLQLLAGAAERHEALRHIARHLGAGGRAAVALLADGSDLPVHPQIRPLPDATEREGWAYSSRPVAVESLDGGAAIALRRIRRAVSPSGEIAESSSYVRLEVVSPGQL</sequence>
<dbReference type="InterPro" id="IPR029063">
    <property type="entry name" value="SAM-dependent_MTases_sf"/>
</dbReference>
<dbReference type="Pfam" id="PF13649">
    <property type="entry name" value="Methyltransf_25"/>
    <property type="match status" value="1"/>
</dbReference>
<accession>A0A0F8WT24</accession>
<dbReference type="InterPro" id="IPR041698">
    <property type="entry name" value="Methyltransf_25"/>
</dbReference>
<proteinExistence type="predicted"/>